<dbReference type="AlphaFoldDB" id="A0A4Y5Z7B6"/>
<dbReference type="Proteomes" id="UP000316093">
    <property type="component" value="Chromosome"/>
</dbReference>
<keyword evidence="2" id="KW-1185">Reference proteome</keyword>
<dbReference type="KEGG" id="lpy:FIV34_19340"/>
<evidence type="ECO:0000313" key="2">
    <source>
        <dbReference type="Proteomes" id="UP000316093"/>
    </source>
</evidence>
<dbReference type="SUPFAM" id="SSF47413">
    <property type="entry name" value="lambda repressor-like DNA-binding domains"/>
    <property type="match status" value="1"/>
</dbReference>
<gene>
    <name evidence="1" type="ORF">FIV34_19340</name>
</gene>
<name>A0A4Y5Z7B6_9GAMM</name>
<dbReference type="GO" id="GO:0003677">
    <property type="term" value="F:DNA binding"/>
    <property type="evidence" value="ECO:0007669"/>
    <property type="project" value="InterPro"/>
</dbReference>
<protein>
    <submittedName>
        <fullName evidence="1">Transcriptional regulator</fullName>
    </submittedName>
</protein>
<dbReference type="Gene3D" id="1.10.260.40">
    <property type="entry name" value="lambda repressor-like DNA-binding domains"/>
    <property type="match status" value="1"/>
</dbReference>
<accession>A0A4Y5Z7B6</accession>
<evidence type="ECO:0000313" key="1">
    <source>
        <dbReference type="EMBL" id="QDE41201.1"/>
    </source>
</evidence>
<sequence length="82" mass="8729">MPQQSITLPSQLAAALRDQRARLRLTQASAAASVGLLAKTISALESTPERSSIGSLLKLLAALDLQLVLETRGKRSDTGSEW</sequence>
<dbReference type="EMBL" id="CP041046">
    <property type="protein sequence ID" value="QDE41201.1"/>
    <property type="molecule type" value="Genomic_DNA"/>
</dbReference>
<dbReference type="RefSeq" id="WP_139985123.1">
    <property type="nucleotide sequence ID" value="NZ_CP041046.1"/>
</dbReference>
<organism evidence="1 2">
    <name type="scientific">Luteibacter pinisoli</name>
    <dbReference type="NCBI Taxonomy" id="2589080"/>
    <lineage>
        <taxon>Bacteria</taxon>
        <taxon>Pseudomonadati</taxon>
        <taxon>Pseudomonadota</taxon>
        <taxon>Gammaproteobacteria</taxon>
        <taxon>Lysobacterales</taxon>
        <taxon>Rhodanobacteraceae</taxon>
        <taxon>Luteibacter</taxon>
    </lineage>
</organism>
<reference evidence="1 2" key="1">
    <citation type="submission" date="2019-06" db="EMBL/GenBank/DDBJ databases">
        <title>A complete genome sequence for Luteibacter pinisoli MAH-14.</title>
        <authorList>
            <person name="Baltrus D.A."/>
        </authorList>
    </citation>
    <scope>NUCLEOTIDE SEQUENCE [LARGE SCALE GENOMIC DNA]</scope>
    <source>
        <strain evidence="1 2">MAH-14</strain>
    </source>
</reference>
<proteinExistence type="predicted"/>
<dbReference type="InterPro" id="IPR010982">
    <property type="entry name" value="Lambda_DNA-bd_dom_sf"/>
</dbReference>